<accession>A0A147HCL2</accession>
<dbReference type="OrthoDB" id="8911952at2"/>
<evidence type="ECO:0000313" key="3">
    <source>
        <dbReference type="Proteomes" id="UP000072741"/>
    </source>
</evidence>
<dbReference type="RefSeq" id="WP_058640075.1">
    <property type="nucleotide sequence ID" value="NZ_LDSL01000004.1"/>
</dbReference>
<feature type="region of interest" description="Disordered" evidence="1">
    <location>
        <begin position="1"/>
        <end position="93"/>
    </location>
</feature>
<evidence type="ECO:0000313" key="2">
    <source>
        <dbReference type="EMBL" id="KTT27887.1"/>
    </source>
</evidence>
<feature type="compositionally biased region" description="Basic and acidic residues" evidence="1">
    <location>
        <begin position="39"/>
        <end position="58"/>
    </location>
</feature>
<evidence type="ECO:0000256" key="1">
    <source>
        <dbReference type="SAM" id="MobiDB-lite"/>
    </source>
</evidence>
<dbReference type="AlphaFoldDB" id="A0A147HCL2"/>
<comment type="caution">
    <text evidence="2">The sequence shown here is derived from an EMBL/GenBank/DDBJ whole genome shotgun (WGS) entry which is preliminary data.</text>
</comment>
<organism evidence="2 3">
    <name type="scientific">Pseudacidovorax intermedius</name>
    <dbReference type="NCBI Taxonomy" id="433924"/>
    <lineage>
        <taxon>Bacteria</taxon>
        <taxon>Pseudomonadati</taxon>
        <taxon>Pseudomonadota</taxon>
        <taxon>Betaproteobacteria</taxon>
        <taxon>Burkholderiales</taxon>
        <taxon>Comamonadaceae</taxon>
        <taxon>Pseudacidovorax</taxon>
    </lineage>
</organism>
<dbReference type="Proteomes" id="UP000072741">
    <property type="component" value="Unassembled WGS sequence"/>
</dbReference>
<sequence length="93" mass="9971">MSTTRIMDSGEGSRPTTDGAASNLGAAKGYPEGDTVRPGPHERMADKRQNAEADEHDGATPWGVHESMRPNPNTEPPPWPGKTRKGRQAPPGR</sequence>
<protein>
    <submittedName>
        <fullName evidence="2">Uncharacterized protein</fullName>
    </submittedName>
</protein>
<reference evidence="2 3" key="1">
    <citation type="journal article" date="2016" name="Front. Microbiol.">
        <title>Genomic Resource of Rice Seed Associated Bacteria.</title>
        <authorList>
            <person name="Midha S."/>
            <person name="Bansal K."/>
            <person name="Sharma S."/>
            <person name="Kumar N."/>
            <person name="Patil P.P."/>
            <person name="Chaudhry V."/>
            <person name="Patil P.B."/>
        </authorList>
    </citation>
    <scope>NUCLEOTIDE SEQUENCE [LARGE SCALE GENOMIC DNA]</scope>
    <source>
        <strain evidence="2 3">NS331</strain>
    </source>
</reference>
<gene>
    <name evidence="2" type="ORF">NS331_00555</name>
</gene>
<proteinExistence type="predicted"/>
<keyword evidence="3" id="KW-1185">Reference proteome</keyword>
<dbReference type="EMBL" id="LDSL01000004">
    <property type="protein sequence ID" value="KTT27887.1"/>
    <property type="molecule type" value="Genomic_DNA"/>
</dbReference>
<name>A0A147HCL2_9BURK</name>